<dbReference type="AlphaFoldDB" id="A0A8S1YJK6"/>
<keyword evidence="3" id="KW-1185">Reference proteome</keyword>
<sequence length="469" mass="55247">MLCEKDINFDFNLGICVKQASKIENFITAYMNLTNEEICLKSSLDHFKISTEITLDSLINFFLSYNNFNFQQIPDLGLSQIDNLIKDLCQLEDCEENLYKQLKQQIQQITQIVNEILKKIKNKTNMKGNDILKSLHCNIDKQILVQPKPLSILKPNLNPFTFELMDQNSIKQQEWYQITQSQQLDLKMTLKFFNINKGDLIIYSQLREHKNHVNTLNFMKNSNNFVSGSIDRSIIIWQENGHNQWKCQQKLNGHQEQISCLLLNNIDELIISGSQDGTIKFWMKQNQWICQQTISDHTGWVYSLSLNEEQNKLISCQTDQQILVIELLKWDKKWSVTQKLKVDQYGCRLCFINDNQFTFQPFCKEQIHLYELDSNTKWYKKVKQIAVKCGSSNDVSLFPQQYFKQKCLLVNKNGCNINLMRKQENGDFIIEQSIQYNSYIIFGQLSNDGEYLITWDYESKEIQIRKCKD</sequence>
<evidence type="ECO:0000313" key="3">
    <source>
        <dbReference type="Proteomes" id="UP000689195"/>
    </source>
</evidence>
<dbReference type="GO" id="GO:0097361">
    <property type="term" value="C:cytosolic [4Fe-4S] assembly targeting complex"/>
    <property type="evidence" value="ECO:0007669"/>
    <property type="project" value="TreeGrafter"/>
</dbReference>
<dbReference type="PANTHER" id="PTHR19920:SF0">
    <property type="entry name" value="CYTOSOLIC IRON-SULFUR PROTEIN ASSEMBLY PROTEIN CIAO1-RELATED"/>
    <property type="match status" value="1"/>
</dbReference>
<dbReference type="Pfam" id="PF00400">
    <property type="entry name" value="WD40"/>
    <property type="match status" value="3"/>
</dbReference>
<keyword evidence="1" id="KW-0853">WD repeat</keyword>
<dbReference type="PANTHER" id="PTHR19920">
    <property type="entry name" value="WD40 PROTEIN CIAO1"/>
    <property type="match status" value="1"/>
</dbReference>
<evidence type="ECO:0008006" key="4">
    <source>
        <dbReference type="Google" id="ProtNLM"/>
    </source>
</evidence>
<name>A0A8S1YJK6_9CILI</name>
<protein>
    <recommendedName>
        <fullName evidence="4">WD40-repeat-containing domain</fullName>
    </recommendedName>
</protein>
<feature type="repeat" description="WD" evidence="1">
    <location>
        <begin position="206"/>
        <end position="238"/>
    </location>
</feature>
<reference evidence="2" key="1">
    <citation type="submission" date="2021-01" db="EMBL/GenBank/DDBJ databases">
        <authorList>
            <consortium name="Genoscope - CEA"/>
            <person name="William W."/>
        </authorList>
    </citation>
    <scope>NUCLEOTIDE SEQUENCE</scope>
</reference>
<dbReference type="PROSITE" id="PS50082">
    <property type="entry name" value="WD_REPEATS_2"/>
    <property type="match status" value="2"/>
</dbReference>
<accession>A0A8S1YJK6</accession>
<dbReference type="GO" id="GO:0016226">
    <property type="term" value="P:iron-sulfur cluster assembly"/>
    <property type="evidence" value="ECO:0007669"/>
    <property type="project" value="TreeGrafter"/>
</dbReference>
<dbReference type="SMART" id="SM00320">
    <property type="entry name" value="WD40"/>
    <property type="match status" value="3"/>
</dbReference>
<gene>
    <name evidence="2" type="ORF">PPENT_87.1.T1690051</name>
</gene>
<organism evidence="2 3">
    <name type="scientific">Paramecium pentaurelia</name>
    <dbReference type="NCBI Taxonomy" id="43138"/>
    <lineage>
        <taxon>Eukaryota</taxon>
        <taxon>Sar</taxon>
        <taxon>Alveolata</taxon>
        <taxon>Ciliophora</taxon>
        <taxon>Intramacronucleata</taxon>
        <taxon>Oligohymenophorea</taxon>
        <taxon>Peniculida</taxon>
        <taxon>Parameciidae</taxon>
        <taxon>Paramecium</taxon>
    </lineage>
</organism>
<feature type="repeat" description="WD" evidence="1">
    <location>
        <begin position="251"/>
        <end position="282"/>
    </location>
</feature>
<proteinExistence type="predicted"/>
<dbReference type="Proteomes" id="UP000689195">
    <property type="component" value="Unassembled WGS sequence"/>
</dbReference>
<evidence type="ECO:0000256" key="1">
    <source>
        <dbReference type="PROSITE-ProRule" id="PRU00221"/>
    </source>
</evidence>
<evidence type="ECO:0000313" key="2">
    <source>
        <dbReference type="EMBL" id="CAD8212597.1"/>
    </source>
</evidence>
<dbReference type="OrthoDB" id="674604at2759"/>
<dbReference type="InterPro" id="IPR001680">
    <property type="entry name" value="WD40_rpt"/>
</dbReference>
<comment type="caution">
    <text evidence="2">The sequence shown here is derived from an EMBL/GenBank/DDBJ whole genome shotgun (WGS) entry which is preliminary data.</text>
</comment>
<dbReference type="EMBL" id="CAJJDO010000169">
    <property type="protein sequence ID" value="CAD8212597.1"/>
    <property type="molecule type" value="Genomic_DNA"/>
</dbReference>
<dbReference type="PROSITE" id="PS50294">
    <property type="entry name" value="WD_REPEATS_REGION"/>
    <property type="match status" value="2"/>
</dbReference>